<accession>A0AAV0BCE7</accession>
<feature type="compositionally biased region" description="Polar residues" evidence="1">
    <location>
        <begin position="257"/>
        <end position="270"/>
    </location>
</feature>
<feature type="compositionally biased region" description="Polar residues" evidence="1">
    <location>
        <begin position="291"/>
        <end position="300"/>
    </location>
</feature>
<evidence type="ECO:0000256" key="1">
    <source>
        <dbReference type="SAM" id="MobiDB-lite"/>
    </source>
</evidence>
<feature type="region of interest" description="Disordered" evidence="1">
    <location>
        <begin position="1"/>
        <end position="32"/>
    </location>
</feature>
<dbReference type="AlphaFoldDB" id="A0AAV0BCE7"/>
<evidence type="ECO:0000313" key="2">
    <source>
        <dbReference type="EMBL" id="CAH7683324.1"/>
    </source>
</evidence>
<dbReference type="EMBL" id="CALTRL010004616">
    <property type="protein sequence ID" value="CAH7683324.1"/>
    <property type="molecule type" value="Genomic_DNA"/>
</dbReference>
<keyword evidence="3" id="KW-1185">Reference proteome</keyword>
<evidence type="ECO:0000313" key="3">
    <source>
        <dbReference type="Proteomes" id="UP001153365"/>
    </source>
</evidence>
<comment type="caution">
    <text evidence="2">The sequence shown here is derived from an EMBL/GenBank/DDBJ whole genome shotgun (WGS) entry which is preliminary data.</text>
</comment>
<sequence>MEQMGTVISSSSHRKLYSRSTPVKYDSEAGATGKSVAELPGRHISVAPWAAVAARKEYRARVKDQILQARADLERQSGPNQVMTRKEYKSFTRRSIMMLNSTGDVRPQRRFNSTDPRNKQAAMGAVVPKDLFNRPPRDSVIVAQVDPHAEFAMGEDSFYQFSQQVQQGNFWERASRASKSLSLFVKPTMTPRSHNRFNSNQETMMEMLTKQDQNNDHGFGLSEYSLAVSRSKYTFETPLMDQYDYQAAFYAPLNTSSSMSSPINPLTTPPTAKEKITSSRSSPENIEDLAQESSFSGSSKISPDEAVLQYALSRSNSVSSLHTLTGKRSTSALSFIRRYGQRSTPISEHHESFTAESNESASTVVPPMEITEPFTSAGHIRKRSPSNEHHPKSLPVHSIIFEEDESMLDQEEAFVSLAPINLGENKKKLQPHSRIDSATLPIRKSSLSRNKSSDGVMTTGLLKESSKLKKVASVLRRRTSDNSINIQNLTNDSSKAGRCLSGSTKETSHISKLNRLNSKDLKNMSKGEQNTGDLIKDGVECNKSGIEDYFSHFHKPLDGNTISDGGIFSNTNGSGSNNMITASYAREGDSYTQIRRRNPPPRILTQRANSVTNLRRNGSNTSVRAPLTGEANFTFPA</sequence>
<name>A0AAV0BCE7_PHAPC</name>
<protein>
    <submittedName>
        <fullName evidence="2">Expressed protein</fullName>
    </submittedName>
</protein>
<organism evidence="2 3">
    <name type="scientific">Phakopsora pachyrhizi</name>
    <name type="common">Asian soybean rust disease fungus</name>
    <dbReference type="NCBI Taxonomy" id="170000"/>
    <lineage>
        <taxon>Eukaryota</taxon>
        <taxon>Fungi</taxon>
        <taxon>Dikarya</taxon>
        <taxon>Basidiomycota</taxon>
        <taxon>Pucciniomycotina</taxon>
        <taxon>Pucciniomycetes</taxon>
        <taxon>Pucciniales</taxon>
        <taxon>Phakopsoraceae</taxon>
        <taxon>Phakopsora</taxon>
    </lineage>
</organism>
<feature type="region of interest" description="Disordered" evidence="1">
    <location>
        <begin position="257"/>
        <end position="300"/>
    </location>
</feature>
<dbReference type="Proteomes" id="UP001153365">
    <property type="component" value="Unassembled WGS sequence"/>
</dbReference>
<reference evidence="2" key="1">
    <citation type="submission" date="2022-06" db="EMBL/GenBank/DDBJ databases">
        <authorList>
            <consortium name="SYNGENTA / RWTH Aachen University"/>
        </authorList>
    </citation>
    <scope>NUCLEOTIDE SEQUENCE</scope>
</reference>
<gene>
    <name evidence="2" type="ORF">PPACK8108_LOCUS16780</name>
</gene>
<proteinExistence type="predicted"/>